<evidence type="ECO:0000313" key="4">
    <source>
        <dbReference type="Proteomes" id="UP000197097"/>
    </source>
</evidence>
<evidence type="ECO:0000259" key="2">
    <source>
        <dbReference type="Pfam" id="PF12705"/>
    </source>
</evidence>
<dbReference type="Pfam" id="PF12705">
    <property type="entry name" value="PDDEXK_1"/>
    <property type="match status" value="1"/>
</dbReference>
<dbReference type="InterPro" id="IPR027417">
    <property type="entry name" value="P-loop_NTPase"/>
</dbReference>
<dbReference type="InterPro" id="IPR011604">
    <property type="entry name" value="PDDEXK-like_dom_sf"/>
</dbReference>
<dbReference type="NCBIfam" id="TIGR02786">
    <property type="entry name" value="addB_alphas"/>
    <property type="match status" value="1"/>
</dbReference>
<accession>A0A246JUR3</accession>
<dbReference type="SUPFAM" id="SSF52540">
    <property type="entry name" value="P-loop containing nucleoside triphosphate hydrolases"/>
    <property type="match status" value="1"/>
</dbReference>
<name>A0A246JUR3_9SPHN</name>
<comment type="caution">
    <text evidence="3">The sequence shown here is derived from an EMBL/GenBank/DDBJ whole genome shotgun (WGS) entry which is preliminary data.</text>
</comment>
<dbReference type="Gene3D" id="3.90.320.10">
    <property type="match status" value="1"/>
</dbReference>
<keyword evidence="4" id="KW-1185">Reference proteome</keyword>
<feature type="region of interest" description="Disordered" evidence="1">
    <location>
        <begin position="721"/>
        <end position="742"/>
    </location>
</feature>
<dbReference type="InterPro" id="IPR014153">
    <property type="entry name" value="Ds_break_AddB"/>
</dbReference>
<evidence type="ECO:0000256" key="1">
    <source>
        <dbReference type="SAM" id="MobiDB-lite"/>
    </source>
</evidence>
<dbReference type="OrthoDB" id="9780606at2"/>
<organism evidence="3 4">
    <name type="scientific">Sphingopyxis witflariensis</name>
    <dbReference type="NCBI Taxonomy" id="173675"/>
    <lineage>
        <taxon>Bacteria</taxon>
        <taxon>Pseudomonadati</taxon>
        <taxon>Pseudomonadota</taxon>
        <taxon>Alphaproteobacteria</taxon>
        <taxon>Sphingomonadales</taxon>
        <taxon>Sphingomonadaceae</taxon>
        <taxon>Sphingopyxis</taxon>
    </lineage>
</organism>
<dbReference type="InterPro" id="IPR038726">
    <property type="entry name" value="PDDEXK_AddAB-type"/>
</dbReference>
<proteinExistence type="predicted"/>
<evidence type="ECO:0000313" key="3">
    <source>
        <dbReference type="EMBL" id="OWQ96723.1"/>
    </source>
</evidence>
<dbReference type="Proteomes" id="UP000197097">
    <property type="component" value="Unassembled WGS sequence"/>
</dbReference>
<feature type="domain" description="PD-(D/E)XK endonuclease-like" evidence="2">
    <location>
        <begin position="743"/>
        <end position="972"/>
    </location>
</feature>
<sequence length="1012" mass="107773">MSAPRRRSRRPRRRLLVGDAKPTLFSIPVHRAFADALAAGLIARFADGALGLADGMILLPSNRARSAVQAAFVRAGGDGLLMPRLAVIGDADLDENNSLAFDSIDASEPIPPAIDPLRRRLMLAELIERHSPPGEAAITGAAAFQLAEGLGRVIDQLHYEEVTAKALVDLDLGEFAGHWQASLVRLRLLVDHWPGLLAKAGMIDRAARRNRLLDRVSAGWRSAPPPHFLVAAGITTAAPAIARLLRTVADCPRGMVVLPGLDLDMAEPEWEALGPTERNPDAPQARPLETHPQYHLKLLLGRMGAARAEVTDWDATSPFDGPEARAPFLSLLFAPAAYTARWQAVGDVSEGVAGIRSAVFADDGQEAQGIALMMRAALEKQGETAALVTPDRILAERVAAALARWGVAVDDSAGQALAQSPPGALLLLLAELAAQFDPVRLIALLGHPLVRKGETRLAWLDQVRRLDLILREPGLTPGWTGVSARIAMLAADPELRRHSEARAIADWWSEIAAALEAALAPFTTPTPPAALLAALEAALGWLTGEAVWTGPAGRALSELFDRWTLADGAGPALVAPSEFPAMLADLLGGESVRPPYGGHPRLFIWGLLEARLQRADHMILGGLNEGRWPQQQSPDPWLAPGIRRMLGLAAPERQQGMAAHDFAGALAGRNIVVTRAQRSGGDPVVASRFWLRLTALAGELPEVMLDGVSVTALAAALDVPPGDNAPADKPQPSPPAAARPGSISVTGVDQLARDPYAFYAAKILRLSELDPLASGPDAKWFGTRVHKLLEDWQEAGLTPAALESELAALATDPALDALARAFWLPRIVPSLRWAAETVWQARDERWPVASEVRGEMQVDGIKLHGKADRIDQLSDGSLAIVDYKSGAAPSGNAAAEGLDNQLGLLGLLAAAGAVEDVDGGEVGGLEYWSLKRDRAKGVGGKISPTHGGRRKLKTAEEAIDRAAEALADLTARFLLGGEAFVPGDAGRRYTDFDQLMRRDEWFGRGDSNGDAA</sequence>
<reference evidence="3 4" key="1">
    <citation type="journal article" date="2002" name="Int. J. Syst. Evol. Microbiol.">
        <title>Sphingopyxis witflariensis sp. nov., isolated from activated sludge.</title>
        <authorList>
            <person name="Kampfer P."/>
            <person name="Witzenberger R."/>
            <person name="Denner E.B."/>
            <person name="Busse H.J."/>
            <person name="Neef A."/>
        </authorList>
    </citation>
    <scope>NUCLEOTIDE SEQUENCE [LARGE SCALE GENOMIC DNA]</scope>
    <source>
        <strain evidence="3 4">DSM 14551</strain>
    </source>
</reference>
<dbReference type="EMBL" id="NISJ01000005">
    <property type="protein sequence ID" value="OWQ96723.1"/>
    <property type="molecule type" value="Genomic_DNA"/>
</dbReference>
<protein>
    <submittedName>
        <fullName evidence="3">Double-strand break repair protein AddB</fullName>
    </submittedName>
</protein>
<dbReference type="AlphaFoldDB" id="A0A246JUR3"/>
<gene>
    <name evidence="3" type="primary">addB</name>
    <name evidence="3" type="ORF">CDQ91_11765</name>
</gene>